<keyword evidence="2" id="KW-1185">Reference proteome</keyword>
<dbReference type="RefSeq" id="WP_012961175.1">
    <property type="nucleotide sequence ID" value="NC_013792.1"/>
</dbReference>
<dbReference type="KEGG" id="bpf:BpOF4_21354"/>
<protein>
    <submittedName>
        <fullName evidence="1">Uncharacterized protein</fullName>
    </submittedName>
</protein>
<keyword evidence="1" id="KW-0614">Plasmid</keyword>
<accession>D3G1P0</accession>
<evidence type="ECO:0000313" key="2">
    <source>
        <dbReference type="Proteomes" id="UP000001544"/>
    </source>
</evidence>
<geneLocation type="plasmid" evidence="1 2">
    <name>pBpOF4-01</name>
</geneLocation>
<evidence type="ECO:0000313" key="1">
    <source>
        <dbReference type="EMBL" id="ADC52266.1"/>
    </source>
</evidence>
<dbReference type="EMBL" id="CP001879">
    <property type="protein sequence ID" value="ADC52266.1"/>
    <property type="molecule type" value="Genomic_DNA"/>
</dbReference>
<proteinExistence type="predicted"/>
<organism evidence="1 2">
    <name type="scientific">Alkalihalophilus pseudofirmus (strain ATCC BAA-2126 / JCM 17055 / OF4)</name>
    <name type="common">Bacillus pseudofirmus</name>
    <dbReference type="NCBI Taxonomy" id="398511"/>
    <lineage>
        <taxon>Bacteria</taxon>
        <taxon>Bacillati</taxon>
        <taxon>Bacillota</taxon>
        <taxon>Bacilli</taxon>
        <taxon>Bacillales</taxon>
        <taxon>Bacillaceae</taxon>
        <taxon>Alkalihalophilus</taxon>
    </lineage>
</organism>
<dbReference type="Proteomes" id="UP000001544">
    <property type="component" value="Plasmid pBpOF4-01"/>
</dbReference>
<dbReference type="AlphaFoldDB" id="D3G1P0"/>
<reference evidence="1 2" key="1">
    <citation type="journal article" date="2011" name="Environ. Microbiol.">
        <title>Genome of alkaliphilic Bacillus pseudofirmus OF4 reveals adaptations that support the ability to grow in an external pH range from 7.5 to 11.4.</title>
        <authorList>
            <person name="Janto B."/>
            <person name="Ahmed A."/>
            <person name="Ito M."/>
            <person name="Liu J."/>
            <person name="Hicks D.B."/>
            <person name="Pagni S."/>
            <person name="Fackelmayer O.J."/>
            <person name="Smith T.A."/>
            <person name="Earl J."/>
            <person name="Elbourne L.D."/>
            <person name="Hassan K."/>
            <person name="Paulsen I.T."/>
            <person name="Kolsto A.B."/>
            <person name="Tourasse N.J."/>
            <person name="Ehrlich G.D."/>
            <person name="Boissy R."/>
            <person name="Ivey D.M."/>
            <person name="Li G."/>
            <person name="Xue Y."/>
            <person name="Ma Y."/>
            <person name="Hu F.Z."/>
            <person name="Krulwich T.A."/>
        </authorList>
    </citation>
    <scope>NUCLEOTIDE SEQUENCE [LARGE SCALE GENOMIC DNA]</scope>
    <source>
        <strain evidence="2">ATCC BAA-2126 / JCM 17055 / OF4</strain>
    </source>
</reference>
<gene>
    <name evidence="1" type="ordered locus">BpOF4_21354</name>
</gene>
<sequence>MKFEIIQKDYQEVTATTNTEKLGQLIQAGCCCGGGTEHIANKPLNK</sequence>
<name>D3G1P0_ALKPO</name>
<dbReference type="HOGENOM" id="CLU_3180317_0_0_9"/>